<dbReference type="EC" id="6.3.2.2" evidence="1 6"/>
<dbReference type="PANTHER" id="PTHR11164">
    <property type="entry name" value="GLUTAMATE CYSTEINE LIGASE"/>
    <property type="match status" value="1"/>
</dbReference>
<keyword evidence="2 6" id="KW-0436">Ligase</keyword>
<evidence type="ECO:0000256" key="3">
    <source>
        <dbReference type="ARBA" id="ARBA00022684"/>
    </source>
</evidence>
<evidence type="ECO:0000313" key="7">
    <source>
        <dbReference type="EMBL" id="VDP69295.1"/>
    </source>
</evidence>
<evidence type="ECO:0000313" key="8">
    <source>
        <dbReference type="Proteomes" id="UP000279833"/>
    </source>
</evidence>
<dbReference type="GO" id="GO:0005524">
    <property type="term" value="F:ATP binding"/>
    <property type="evidence" value="ECO:0007669"/>
    <property type="project" value="UniProtKB-UniRule"/>
</dbReference>
<dbReference type="Gene3D" id="3.30.590.50">
    <property type="match status" value="1"/>
</dbReference>
<dbReference type="GO" id="GO:0017109">
    <property type="term" value="C:glutamate-cysteine ligase complex"/>
    <property type="evidence" value="ECO:0007669"/>
    <property type="project" value="TreeGrafter"/>
</dbReference>
<sequence>MLTFDFFNKIILVYRDTCTPQPFIENFPNKNDPTSTSAALPNHVYLDAMGFGMGCSCLQITFQVCFLCFKTVLLVII</sequence>
<keyword evidence="4 6" id="KW-0547">Nucleotide-binding</keyword>
<dbReference type="PANTHER" id="PTHR11164:SF0">
    <property type="entry name" value="GLUTAMATE--CYSTEINE LIGASE CATALYTIC SUBUNIT"/>
    <property type="match status" value="1"/>
</dbReference>
<dbReference type="Proteomes" id="UP000279833">
    <property type="component" value="Unassembled WGS sequence"/>
</dbReference>
<name>A0A183KWQ1_9TREM</name>
<accession>A0A183KWQ1</accession>
<keyword evidence="5 6" id="KW-0067">ATP-binding</keyword>
<comment type="pathway">
    <text evidence="6">Sulfur metabolism; glutathione biosynthesis; glutathione from L-cysteine and L-glutamate: step 1/2.</text>
</comment>
<organism evidence="9">
    <name type="scientific">Schistosoma curassoni</name>
    <dbReference type="NCBI Taxonomy" id="6186"/>
    <lineage>
        <taxon>Eukaryota</taxon>
        <taxon>Metazoa</taxon>
        <taxon>Spiralia</taxon>
        <taxon>Lophotrochozoa</taxon>
        <taxon>Platyhelminthes</taxon>
        <taxon>Trematoda</taxon>
        <taxon>Digenea</taxon>
        <taxon>Strigeidida</taxon>
        <taxon>Schistosomatoidea</taxon>
        <taxon>Schistosomatidae</taxon>
        <taxon>Schistosoma</taxon>
    </lineage>
</organism>
<dbReference type="WBParaSite" id="SCUD_0001949801-mRNA-1">
    <property type="protein sequence ID" value="SCUD_0001949801-mRNA-1"/>
    <property type="gene ID" value="SCUD_0001949801"/>
</dbReference>
<dbReference type="AlphaFoldDB" id="A0A183KWQ1"/>
<evidence type="ECO:0000256" key="2">
    <source>
        <dbReference type="ARBA" id="ARBA00022598"/>
    </source>
</evidence>
<dbReference type="STRING" id="6186.A0A183KWQ1"/>
<dbReference type="GO" id="GO:0004357">
    <property type="term" value="F:glutamate-cysteine ligase activity"/>
    <property type="evidence" value="ECO:0007669"/>
    <property type="project" value="UniProtKB-UniRule"/>
</dbReference>
<evidence type="ECO:0000256" key="4">
    <source>
        <dbReference type="ARBA" id="ARBA00022741"/>
    </source>
</evidence>
<reference evidence="9" key="1">
    <citation type="submission" date="2016-06" db="UniProtKB">
        <authorList>
            <consortium name="WormBaseParasite"/>
        </authorList>
    </citation>
    <scope>IDENTIFICATION</scope>
</reference>
<evidence type="ECO:0000256" key="1">
    <source>
        <dbReference type="ARBA" id="ARBA00012220"/>
    </source>
</evidence>
<proteinExistence type="inferred from homology"/>
<gene>
    <name evidence="7" type="ORF">SCUD_LOCUS19495</name>
</gene>
<keyword evidence="3 6" id="KW-0317">Glutathione biosynthesis</keyword>
<comment type="similarity">
    <text evidence="6">Belongs to the glutamate--cysteine ligase type 3 family.</text>
</comment>
<evidence type="ECO:0000256" key="6">
    <source>
        <dbReference type="RuleBase" id="RU367135"/>
    </source>
</evidence>
<dbReference type="InterPro" id="IPR004308">
    <property type="entry name" value="GCS"/>
</dbReference>
<comment type="catalytic activity">
    <reaction evidence="6">
        <text>L-cysteine + L-glutamate + ATP = gamma-L-glutamyl-L-cysteine + ADP + phosphate + H(+)</text>
        <dbReference type="Rhea" id="RHEA:13285"/>
        <dbReference type="ChEBI" id="CHEBI:15378"/>
        <dbReference type="ChEBI" id="CHEBI:29985"/>
        <dbReference type="ChEBI" id="CHEBI:30616"/>
        <dbReference type="ChEBI" id="CHEBI:35235"/>
        <dbReference type="ChEBI" id="CHEBI:43474"/>
        <dbReference type="ChEBI" id="CHEBI:58173"/>
        <dbReference type="ChEBI" id="CHEBI:456216"/>
        <dbReference type="EC" id="6.3.2.2"/>
    </reaction>
</comment>
<dbReference type="EMBL" id="UZAK01042621">
    <property type="protein sequence ID" value="VDP69295.1"/>
    <property type="molecule type" value="Genomic_DNA"/>
</dbReference>
<dbReference type="Pfam" id="PF03074">
    <property type="entry name" value="GCS"/>
    <property type="match status" value="1"/>
</dbReference>
<evidence type="ECO:0000256" key="5">
    <source>
        <dbReference type="ARBA" id="ARBA00022840"/>
    </source>
</evidence>
<protein>
    <recommendedName>
        <fullName evidence="1 6">Glutamate--cysteine ligase</fullName>
        <ecNumber evidence="1 6">6.3.2.2</ecNumber>
    </recommendedName>
    <alternativeName>
        <fullName evidence="6">Gamma-ECS</fullName>
    </alternativeName>
    <alternativeName>
        <fullName evidence="6">Gamma-glutamylcysteine synthetase</fullName>
    </alternativeName>
</protein>
<dbReference type="GO" id="GO:0006750">
    <property type="term" value="P:glutathione biosynthetic process"/>
    <property type="evidence" value="ECO:0007669"/>
    <property type="project" value="UniProtKB-UniRule"/>
</dbReference>
<evidence type="ECO:0000313" key="9">
    <source>
        <dbReference type="WBParaSite" id="SCUD_0001949801-mRNA-1"/>
    </source>
</evidence>
<reference evidence="7 8" key="2">
    <citation type="submission" date="2018-11" db="EMBL/GenBank/DDBJ databases">
        <authorList>
            <consortium name="Pathogen Informatics"/>
        </authorList>
    </citation>
    <scope>NUCLEOTIDE SEQUENCE [LARGE SCALE GENOMIC DNA]</scope>
    <source>
        <strain evidence="7">Dakar</strain>
        <strain evidence="8">Dakar, Senegal</strain>
    </source>
</reference>
<dbReference type="UniPathway" id="UPA00142">
    <property type="reaction ID" value="UER00209"/>
</dbReference>
<keyword evidence="8" id="KW-1185">Reference proteome</keyword>